<evidence type="ECO:0000313" key="1">
    <source>
        <dbReference type="EMBL" id="VYU83306.1"/>
    </source>
</evidence>
<accession>A0A6N3I218</accession>
<dbReference type="EMBL" id="CACRUH010000090">
    <property type="protein sequence ID" value="VYU83306.1"/>
    <property type="molecule type" value="Genomic_DNA"/>
</dbReference>
<gene>
    <name evidence="1" type="ORF">CHLFYP18_04080</name>
</gene>
<organism evidence="1">
    <name type="scientific">Hungatella hathewayi</name>
    <dbReference type="NCBI Taxonomy" id="154046"/>
    <lineage>
        <taxon>Bacteria</taxon>
        <taxon>Bacillati</taxon>
        <taxon>Bacillota</taxon>
        <taxon>Clostridia</taxon>
        <taxon>Lachnospirales</taxon>
        <taxon>Lachnospiraceae</taxon>
        <taxon>Hungatella</taxon>
    </lineage>
</organism>
<reference evidence="1" key="1">
    <citation type="submission" date="2019-11" db="EMBL/GenBank/DDBJ databases">
        <authorList>
            <person name="Feng L."/>
        </authorList>
    </citation>
    <scope>NUCLEOTIDE SEQUENCE</scope>
    <source>
        <strain evidence="1">ChathewayiLFYP18</strain>
    </source>
</reference>
<protein>
    <submittedName>
        <fullName evidence="1">Uncharacterized protein</fullName>
    </submittedName>
</protein>
<dbReference type="AlphaFoldDB" id="A0A6N3I218"/>
<proteinExistence type="predicted"/>
<sequence>MEQKLERVMEIIGKADEIMTSEGITKDVKTLEKELAEITGRQQNIEDYHRYSAVTSLKEIAKSALMPNPQEEHVTEEKIREVVMTFLKKSESEQGYWLKWLKMNTGCGSDYLFYPDIIGLPKATSMERIAEKIIETWKKES</sequence>
<name>A0A6N3I218_9FIRM</name>